<feature type="region of interest" description="Disordered" evidence="1">
    <location>
        <begin position="270"/>
        <end position="308"/>
    </location>
</feature>
<evidence type="ECO:0000313" key="3">
    <source>
        <dbReference type="Proteomes" id="UP000015453"/>
    </source>
</evidence>
<sequence>WLSQFTSLNESMKDERNMPFDSADSCTKYELEEFNVFFQKFLLLVRDFFLPPERHRFALVNEKLLLPLLSIEEPAPWLVAVYFAGCPTCSRFLNDADNVRNILQAHISPVLELEDVDGVEAGLPSEGPVMLLFVDMSSDSMQVRRESREALASLREFAKEKTEMHNESHRYQNMRASIRTNTVKQHSSFRHPSLQTSPSLRRIILTDKMSLMIMKDGMQVTLKSIVPDTGSSVHEVLNFALEQNQLKLSSIAKNVGFQLLSPDFEIEVDDSLSSKSEDQSDQGESPTGNSDLEEKQLPALGPRVGLERPHQLSDVESISIEDEVFENRFSSPEITDKEATGRGDEGSSSSAADNEDVYFSRFFYFTDGHYRLLEALTGKLKVPSVVIIDPNSQSHYVLAEHMDVNQSTLSAFVKDFLDGLLPPYIQSQAIVRSSEDAKRAPFVNLDFHEKGSIPSVTSHTFSELVYGNTSDPKNSSNSLNKDVLVLFANDWCGFCQRMELVVREVYRAVRAYADLQISNPRKEKWMVNDDHAEDSASKLPLIYMMDCTLNDCSFITKRALQREMYPLLLLFPAGKKNETVSYEGAVSVRHIINFLIAHGSNVRDL</sequence>
<reference evidence="2 3" key="1">
    <citation type="journal article" date="2013" name="BMC Genomics">
        <title>The miniature genome of a carnivorous plant Genlisea aurea contains a low number of genes and short non-coding sequences.</title>
        <authorList>
            <person name="Leushkin E.V."/>
            <person name="Sutormin R.A."/>
            <person name="Nabieva E.R."/>
            <person name="Penin A.A."/>
            <person name="Kondrashov A.S."/>
            <person name="Logacheva M.D."/>
        </authorList>
    </citation>
    <scope>NUCLEOTIDE SEQUENCE [LARGE SCALE GENOMIC DNA]</scope>
</reference>
<name>S8CCQ3_9LAMI</name>
<dbReference type="Gene3D" id="3.40.30.10">
    <property type="entry name" value="Glutaredoxin"/>
    <property type="match status" value="2"/>
</dbReference>
<evidence type="ECO:0000313" key="2">
    <source>
        <dbReference type="EMBL" id="EPS64685.1"/>
    </source>
</evidence>
<dbReference type="InterPro" id="IPR036249">
    <property type="entry name" value="Thioredoxin-like_sf"/>
</dbReference>
<dbReference type="AlphaFoldDB" id="S8CCQ3"/>
<dbReference type="PANTHER" id="PTHR31984:SF12">
    <property type="entry name" value="THIOREDOXIN DOMAIN-CONTAINING PROTEIN"/>
    <property type="match status" value="1"/>
</dbReference>
<proteinExistence type="predicted"/>
<comment type="caution">
    <text evidence="2">The sequence shown here is derived from an EMBL/GenBank/DDBJ whole genome shotgun (WGS) entry which is preliminary data.</text>
</comment>
<keyword evidence="3" id="KW-1185">Reference proteome</keyword>
<gene>
    <name evidence="2" type="ORF">M569_10092</name>
</gene>
<evidence type="ECO:0000256" key="1">
    <source>
        <dbReference type="SAM" id="MobiDB-lite"/>
    </source>
</evidence>
<dbReference type="Proteomes" id="UP000015453">
    <property type="component" value="Unassembled WGS sequence"/>
</dbReference>
<feature type="non-terminal residue" evidence="2">
    <location>
        <position position="605"/>
    </location>
</feature>
<feature type="non-terminal residue" evidence="2">
    <location>
        <position position="1"/>
    </location>
</feature>
<accession>S8CCQ3</accession>
<protein>
    <recommendedName>
        <fullName evidence="4">Thioredoxin domain-containing protein</fullName>
    </recommendedName>
</protein>
<feature type="compositionally biased region" description="Basic and acidic residues" evidence="1">
    <location>
        <begin position="334"/>
        <end position="345"/>
    </location>
</feature>
<dbReference type="EMBL" id="AUSU01004671">
    <property type="protein sequence ID" value="EPS64685.1"/>
    <property type="molecule type" value="Genomic_DNA"/>
</dbReference>
<feature type="region of interest" description="Disordered" evidence="1">
    <location>
        <begin position="329"/>
        <end position="351"/>
    </location>
</feature>
<dbReference type="OrthoDB" id="1910803at2759"/>
<dbReference type="PANTHER" id="PTHR31984">
    <property type="entry name" value="TRANSPORTER, PUTATIVE (DUF179)-RELATED"/>
    <property type="match status" value="1"/>
</dbReference>
<dbReference type="SUPFAM" id="SSF52833">
    <property type="entry name" value="Thioredoxin-like"/>
    <property type="match status" value="1"/>
</dbReference>
<dbReference type="InterPro" id="IPR003774">
    <property type="entry name" value="AlgH-like"/>
</dbReference>
<organism evidence="2 3">
    <name type="scientific">Genlisea aurea</name>
    <dbReference type="NCBI Taxonomy" id="192259"/>
    <lineage>
        <taxon>Eukaryota</taxon>
        <taxon>Viridiplantae</taxon>
        <taxon>Streptophyta</taxon>
        <taxon>Embryophyta</taxon>
        <taxon>Tracheophyta</taxon>
        <taxon>Spermatophyta</taxon>
        <taxon>Magnoliopsida</taxon>
        <taxon>eudicotyledons</taxon>
        <taxon>Gunneridae</taxon>
        <taxon>Pentapetalae</taxon>
        <taxon>asterids</taxon>
        <taxon>lamiids</taxon>
        <taxon>Lamiales</taxon>
        <taxon>Lentibulariaceae</taxon>
        <taxon>Genlisea</taxon>
    </lineage>
</organism>
<evidence type="ECO:0008006" key="4">
    <source>
        <dbReference type="Google" id="ProtNLM"/>
    </source>
</evidence>